<reference evidence="2 3" key="1">
    <citation type="journal article" date="2021" name="MBio">
        <title>A New Model Trypanosomatid, Novymonas esmeraldas: Genomic Perception of Its 'Candidatus Pandoraea novymonadis' Endosymbiont.</title>
        <authorList>
            <person name="Zakharova A."/>
            <person name="Saura A."/>
            <person name="Butenko A."/>
            <person name="Podesvova L."/>
            <person name="Warmusova S."/>
            <person name="Kostygov A.Y."/>
            <person name="Nenarokova A."/>
            <person name="Lukes J."/>
            <person name="Opperdoes F.R."/>
            <person name="Yurchenko V."/>
        </authorList>
    </citation>
    <scope>NUCLEOTIDE SEQUENCE [LARGE SCALE GENOMIC DNA]</scope>
    <source>
        <strain evidence="2 3">E262AT.01</strain>
    </source>
</reference>
<evidence type="ECO:0000313" key="2">
    <source>
        <dbReference type="EMBL" id="KAK7202062.1"/>
    </source>
</evidence>
<keyword evidence="3" id="KW-1185">Reference proteome</keyword>
<name>A0AAW0FEI2_9TRYP</name>
<organism evidence="2 3">
    <name type="scientific">Novymonas esmeraldas</name>
    <dbReference type="NCBI Taxonomy" id="1808958"/>
    <lineage>
        <taxon>Eukaryota</taxon>
        <taxon>Discoba</taxon>
        <taxon>Euglenozoa</taxon>
        <taxon>Kinetoplastea</taxon>
        <taxon>Metakinetoplastina</taxon>
        <taxon>Trypanosomatida</taxon>
        <taxon>Trypanosomatidae</taxon>
        <taxon>Novymonas</taxon>
    </lineage>
</organism>
<dbReference type="Proteomes" id="UP001430356">
    <property type="component" value="Unassembled WGS sequence"/>
</dbReference>
<gene>
    <name evidence="2" type="ORF">NESM_000274900</name>
</gene>
<dbReference type="AlphaFoldDB" id="A0AAW0FEI2"/>
<feature type="region of interest" description="Disordered" evidence="1">
    <location>
        <begin position="45"/>
        <end position="68"/>
    </location>
</feature>
<dbReference type="EMBL" id="JAECZO010000024">
    <property type="protein sequence ID" value="KAK7202062.1"/>
    <property type="molecule type" value="Genomic_DNA"/>
</dbReference>
<comment type="caution">
    <text evidence="2">The sequence shown here is derived from an EMBL/GenBank/DDBJ whole genome shotgun (WGS) entry which is preliminary data.</text>
</comment>
<protein>
    <submittedName>
        <fullName evidence="2">Uncharacterized protein</fullName>
    </submittedName>
</protein>
<evidence type="ECO:0000256" key="1">
    <source>
        <dbReference type="SAM" id="MobiDB-lite"/>
    </source>
</evidence>
<proteinExistence type="predicted"/>
<evidence type="ECO:0000313" key="3">
    <source>
        <dbReference type="Proteomes" id="UP001430356"/>
    </source>
</evidence>
<accession>A0AAW0FEI2</accession>
<sequence>MSHPTPTAAPPAASFQAFVLERVAHSPALISETAYSLASSTTASSTTTTTTATQHSGAEAADVTTAAPRTTDAAQRAVIALAGATGSVATSNPASALAVTAVLQRAIVDAPLLPFGGSHLLHELVWSPFVVCAEAARQLGRDRAALRIAEGRLAAPGPDAGARAGGESAPAIHAPREAAEEARHADGVLKEVAEEDLAACLPHAALLARVEQAQQRLCECRRDLRRGWVRLRRILADLQAYDAVPLATLTRQQQEDTRALFTSVVVGDVVSATTTTRSTAADVVAAVPVADGGHGALDRKRLREV</sequence>